<keyword evidence="7 12" id="KW-1133">Transmembrane helix</keyword>
<feature type="domain" description="MrpA C-terminal/MbhE" evidence="18">
    <location>
        <begin position="680"/>
        <end position="760"/>
    </location>
</feature>
<comment type="subcellular location">
    <subcellularLocation>
        <location evidence="2">Cell membrane</location>
        <topology evidence="2">Multi-pass membrane protein</topology>
    </subcellularLocation>
    <subcellularLocation>
        <location evidence="10">Membrane</location>
        <topology evidence="10">Multi-pass membrane protein</topology>
    </subcellularLocation>
</comment>
<feature type="domain" description="NADH-Ubiquinone oxidoreductase (complex I) chain 5 N-terminal" evidence="15">
    <location>
        <begin position="65"/>
        <end position="110"/>
    </location>
</feature>
<keyword evidence="13" id="KW-0732">Signal</keyword>
<comment type="caution">
    <text evidence="19">The sequence shown here is derived from an EMBL/GenBank/DDBJ whole genome shotgun (WGS) entry which is preliminary data.</text>
</comment>
<reference evidence="19 20" key="1">
    <citation type="submission" date="2019-06" db="EMBL/GenBank/DDBJ databases">
        <authorList>
            <person name="Jiang L."/>
        </authorList>
    </citation>
    <scope>NUCLEOTIDE SEQUENCE [LARGE SCALE GENOMIC DNA]</scope>
    <source>
        <strain evidence="19 20">YIM 48858</strain>
    </source>
</reference>
<feature type="transmembrane region" description="Helical" evidence="12">
    <location>
        <begin position="270"/>
        <end position="291"/>
    </location>
</feature>
<dbReference type="NCBIfam" id="NF009288">
    <property type="entry name" value="PRK12648.1"/>
    <property type="match status" value="1"/>
</dbReference>
<comment type="function">
    <text evidence="1">NDH-1 shuttles electrons from NADH, via FMN and iron-sulfur (Fe-S) centers, to quinones in the respiratory chain. The immediate electron acceptor for the enzyme in this species is believed to be ubiquinone. Couples the redox reaction to proton translocation (for every two electrons transferred, four hydrogen ions are translocated across the cytoplasmic membrane), and thus conserves the redox energy in a proton gradient.</text>
</comment>
<evidence type="ECO:0000256" key="2">
    <source>
        <dbReference type="ARBA" id="ARBA00004651"/>
    </source>
</evidence>
<feature type="region of interest" description="Disordered" evidence="11">
    <location>
        <begin position="924"/>
        <end position="945"/>
    </location>
</feature>
<dbReference type="RefSeq" id="WP_139083761.1">
    <property type="nucleotide sequence ID" value="NZ_VDFV01000072.1"/>
</dbReference>
<evidence type="ECO:0000259" key="15">
    <source>
        <dbReference type="Pfam" id="PF00662"/>
    </source>
</evidence>
<evidence type="ECO:0000313" key="19">
    <source>
        <dbReference type="EMBL" id="TNC61052.1"/>
    </source>
</evidence>
<dbReference type="Pfam" id="PF04039">
    <property type="entry name" value="MnhB"/>
    <property type="match status" value="1"/>
</dbReference>
<feature type="transmembrane region" description="Helical" evidence="12">
    <location>
        <begin position="408"/>
        <end position="429"/>
    </location>
</feature>
<evidence type="ECO:0000256" key="10">
    <source>
        <dbReference type="RuleBase" id="RU000320"/>
    </source>
</evidence>
<evidence type="ECO:0000259" key="18">
    <source>
        <dbReference type="Pfam" id="PF20501"/>
    </source>
</evidence>
<feature type="transmembrane region" description="Helical" evidence="12">
    <location>
        <begin position="647"/>
        <end position="665"/>
    </location>
</feature>
<dbReference type="InterPro" id="IPR046806">
    <property type="entry name" value="MrpA_C/MbhE"/>
</dbReference>
<proteinExistence type="predicted"/>
<dbReference type="PANTHER" id="PTHR43373:SF1">
    <property type="entry name" value="NA(+)_H(+) ANTIPORTER SUBUNIT A"/>
    <property type="match status" value="1"/>
</dbReference>
<gene>
    <name evidence="19" type="ORF">FHG71_21545</name>
</gene>
<evidence type="ECO:0000256" key="4">
    <source>
        <dbReference type="ARBA" id="ARBA00022449"/>
    </source>
</evidence>
<evidence type="ECO:0000256" key="12">
    <source>
        <dbReference type="SAM" id="Phobius"/>
    </source>
</evidence>
<dbReference type="InterPro" id="IPR001750">
    <property type="entry name" value="ND/Mrp_TM"/>
</dbReference>
<name>A0A5C4NAR2_9RHOB</name>
<accession>A0A5C4NAR2</accession>
<protein>
    <submittedName>
        <fullName evidence="19">Monovalent cation/H+ antiporter subunit A</fullName>
    </submittedName>
</protein>
<dbReference type="InterPro" id="IPR050616">
    <property type="entry name" value="CPA3_Na-H_Antiporter_A"/>
</dbReference>
<feature type="transmembrane region" description="Helical" evidence="12">
    <location>
        <begin position="131"/>
        <end position="150"/>
    </location>
</feature>
<feature type="domain" description="Na+/H+ antiporter MnhB subunit-related protein" evidence="16">
    <location>
        <begin position="789"/>
        <end position="911"/>
    </location>
</feature>
<feature type="transmembrane region" description="Helical" evidence="12">
    <location>
        <begin position="108"/>
        <end position="125"/>
    </location>
</feature>
<organism evidence="19 20">
    <name type="scientific">Rubellimicrobium roseum</name>
    <dbReference type="NCBI Taxonomy" id="687525"/>
    <lineage>
        <taxon>Bacteria</taxon>
        <taxon>Pseudomonadati</taxon>
        <taxon>Pseudomonadota</taxon>
        <taxon>Alphaproteobacteria</taxon>
        <taxon>Rhodobacterales</taxon>
        <taxon>Roseobacteraceae</taxon>
        <taxon>Rubellimicrobium</taxon>
    </lineage>
</organism>
<dbReference type="Pfam" id="PF00662">
    <property type="entry name" value="Proton_antipo_N"/>
    <property type="match status" value="1"/>
</dbReference>
<feature type="transmembrane region" description="Helical" evidence="12">
    <location>
        <begin position="162"/>
        <end position="185"/>
    </location>
</feature>
<evidence type="ECO:0000259" key="16">
    <source>
        <dbReference type="Pfam" id="PF04039"/>
    </source>
</evidence>
<feature type="transmembrane region" description="Helical" evidence="12">
    <location>
        <begin position="621"/>
        <end position="641"/>
    </location>
</feature>
<dbReference type="Pfam" id="PF13244">
    <property type="entry name" value="MbhD"/>
    <property type="match status" value="1"/>
</dbReference>
<feature type="transmembrane region" description="Helical" evidence="12">
    <location>
        <begin position="788"/>
        <end position="809"/>
    </location>
</feature>
<keyword evidence="20" id="KW-1185">Reference proteome</keyword>
<dbReference type="InterPro" id="IPR025383">
    <property type="entry name" value="MrpA_C/MbhD"/>
</dbReference>
<evidence type="ECO:0000256" key="13">
    <source>
        <dbReference type="SAM" id="SignalP"/>
    </source>
</evidence>
<feature type="transmembrane region" description="Helical" evidence="12">
    <location>
        <begin position="595"/>
        <end position="614"/>
    </location>
</feature>
<dbReference type="OrthoDB" id="9811798at2"/>
<dbReference type="Pfam" id="PF00361">
    <property type="entry name" value="Proton_antipo_M"/>
    <property type="match status" value="1"/>
</dbReference>
<feature type="transmembrane region" description="Helical" evidence="12">
    <location>
        <begin position="850"/>
        <end position="872"/>
    </location>
</feature>
<evidence type="ECO:0000256" key="1">
    <source>
        <dbReference type="ARBA" id="ARBA00002378"/>
    </source>
</evidence>
<dbReference type="InterPro" id="IPR001516">
    <property type="entry name" value="Proton_antipo_N"/>
</dbReference>
<feature type="transmembrane region" description="Helical" evidence="12">
    <location>
        <begin position="815"/>
        <end position="838"/>
    </location>
</feature>
<feature type="transmembrane region" description="Helical" evidence="12">
    <location>
        <begin position="565"/>
        <end position="583"/>
    </location>
</feature>
<feature type="transmembrane region" description="Helical" evidence="12">
    <location>
        <begin position="358"/>
        <end position="382"/>
    </location>
</feature>
<feature type="transmembrane region" description="Helical" evidence="12">
    <location>
        <begin position="242"/>
        <end position="264"/>
    </location>
</feature>
<feature type="transmembrane region" description="Helical" evidence="12">
    <location>
        <begin position="892"/>
        <end position="914"/>
    </location>
</feature>
<dbReference type="GO" id="GO:0005886">
    <property type="term" value="C:plasma membrane"/>
    <property type="evidence" value="ECO:0007669"/>
    <property type="project" value="UniProtKB-SubCell"/>
</dbReference>
<feature type="transmembrane region" description="Helical" evidence="12">
    <location>
        <begin position="503"/>
        <end position="527"/>
    </location>
</feature>
<evidence type="ECO:0000256" key="8">
    <source>
        <dbReference type="ARBA" id="ARBA00023065"/>
    </source>
</evidence>
<dbReference type="GO" id="GO:0015297">
    <property type="term" value="F:antiporter activity"/>
    <property type="evidence" value="ECO:0007669"/>
    <property type="project" value="UniProtKB-KW"/>
</dbReference>
<feature type="domain" description="MrpA C-terminal/MbhD" evidence="17">
    <location>
        <begin position="605"/>
        <end position="670"/>
    </location>
</feature>
<evidence type="ECO:0000256" key="5">
    <source>
        <dbReference type="ARBA" id="ARBA00022475"/>
    </source>
</evidence>
<dbReference type="Pfam" id="PF20501">
    <property type="entry name" value="MbhE"/>
    <property type="match status" value="1"/>
</dbReference>
<evidence type="ECO:0000256" key="7">
    <source>
        <dbReference type="ARBA" id="ARBA00022989"/>
    </source>
</evidence>
<sequence length="945" mass="98371">MTLALLAALPFLAATLAAFAFSRSRAAGTAMALAGTTTALAVLLSLAPAALGGQVTQASIAWVPALDLNASLFLDPLGFLFAGLILGIGLLVMIYARSYLGRCEDWGRFFVVLLLFQGAMLGIVLSNNVLLLVVFWELTSLTSFLLIGYWGERAESRRGARMALVVTGAGGLSLLGGLLMLGSIAGSYELTEILGQREAIQASPLYLPSLLLILGGCFTKSAQFPFHFWLPQAMAAPTPVSAYLHSATMVKAGVFLLARLWPVLAGTEEWFVIVASAGLVTMVLGAAVALFQDDLKGLLAYSTVSHLGLLTMLLGFGTPEAAIVAVLHIINHAAFKAALFMNAGIVDHETGTRNFRHLGGLMGLMPIAGMLALLAGASMAGLPPFGGFLSKELMLEEAAHTVWGGSDWVVPALATLGAALSVAYSLRYVGHVYFGPQVSTPKPAHDAPLGLWGPSAVLVAVAVLAGIIPQTLLGSLVSAVAGAVTGGPAPYLSLKLWHGVTPALLLSLLAVGLGLMAFGAVGALSRLRPPLPEARRIFDATLDGAVRGSRQLTQAIHAPSLQRTLAALFAVAVALAAAAWTGGEPVTGGRAQISASFPAVVVWLALLAATTAVVALHRQRFLALVLISVVGLGVSLGFVHLSAPDLALTQISVEVVTILLMLLALNLLPKDSPPLDQAPRRWKDAALALAGGGAAGLGAWAILTRGADTALPDYYWANAYPGGGGTNVVNVILVDFRGFDTFGEIIVLGIAGLAIFALLDTTARGAAGRRLARWAEGLPQSPERHPMMLVVASRLMLPLAIVVGIFLFLRGHNSPGGGFIAGLVFSIALLVQYMASGWDWTQQRRRLPDYALIGSGILAAALTGLGAVLLGLPFLTTGFDYFTLPVVGEFELATAMLFDTGVALTVVGAVLMALAQLARAAQRAEQEPTNREPMDIDPSREGAAP</sequence>
<feature type="transmembrane region" description="Helical" evidence="12">
    <location>
        <begin position="449"/>
        <end position="468"/>
    </location>
</feature>
<feature type="transmembrane region" description="Helical" evidence="12">
    <location>
        <begin position="77"/>
        <end position="96"/>
    </location>
</feature>
<evidence type="ECO:0000259" key="17">
    <source>
        <dbReference type="Pfam" id="PF13244"/>
    </source>
</evidence>
<evidence type="ECO:0000313" key="20">
    <source>
        <dbReference type="Proteomes" id="UP000305709"/>
    </source>
</evidence>
<dbReference type="Proteomes" id="UP000305709">
    <property type="component" value="Unassembled WGS sequence"/>
</dbReference>
<dbReference type="PRINTS" id="PR01434">
    <property type="entry name" value="NADHDHGNASE5"/>
</dbReference>
<dbReference type="GO" id="GO:0006811">
    <property type="term" value="P:monoatomic ion transport"/>
    <property type="evidence" value="ECO:0007669"/>
    <property type="project" value="UniProtKB-KW"/>
</dbReference>
<keyword evidence="5" id="KW-1003">Cell membrane</keyword>
<keyword evidence="6 10" id="KW-0812">Transmembrane</keyword>
<dbReference type="InterPro" id="IPR007182">
    <property type="entry name" value="MnhB"/>
</dbReference>
<keyword evidence="4" id="KW-0050">Antiport</keyword>
<dbReference type="AlphaFoldDB" id="A0A5C4NAR2"/>
<evidence type="ECO:0000256" key="11">
    <source>
        <dbReference type="SAM" id="MobiDB-lite"/>
    </source>
</evidence>
<dbReference type="EMBL" id="VDFV01000072">
    <property type="protein sequence ID" value="TNC61052.1"/>
    <property type="molecule type" value="Genomic_DNA"/>
</dbReference>
<keyword evidence="3" id="KW-0813">Transport</keyword>
<feature type="domain" description="NADH:quinone oxidoreductase/Mrp antiporter transmembrane" evidence="14">
    <location>
        <begin position="126"/>
        <end position="400"/>
    </location>
</feature>
<evidence type="ECO:0000256" key="6">
    <source>
        <dbReference type="ARBA" id="ARBA00022692"/>
    </source>
</evidence>
<feature type="transmembrane region" description="Helical" evidence="12">
    <location>
        <begin position="685"/>
        <end position="703"/>
    </location>
</feature>
<keyword evidence="8" id="KW-0406">Ion transport</keyword>
<feature type="transmembrane region" description="Helical" evidence="12">
    <location>
        <begin position="745"/>
        <end position="767"/>
    </location>
</feature>
<dbReference type="PANTHER" id="PTHR43373">
    <property type="entry name" value="NA(+)/H(+) ANTIPORTER SUBUNIT"/>
    <property type="match status" value="1"/>
</dbReference>
<evidence type="ECO:0000256" key="3">
    <source>
        <dbReference type="ARBA" id="ARBA00022448"/>
    </source>
</evidence>
<evidence type="ECO:0000259" key="14">
    <source>
        <dbReference type="Pfam" id="PF00361"/>
    </source>
</evidence>
<feature type="chain" id="PRO_5023079815" evidence="13">
    <location>
        <begin position="21"/>
        <end position="945"/>
    </location>
</feature>
<evidence type="ECO:0000256" key="9">
    <source>
        <dbReference type="ARBA" id="ARBA00023136"/>
    </source>
</evidence>
<keyword evidence="9 12" id="KW-0472">Membrane</keyword>
<feature type="signal peptide" evidence="13">
    <location>
        <begin position="1"/>
        <end position="20"/>
    </location>
</feature>